<dbReference type="EMBL" id="CP136958">
    <property type="protein sequence ID" value="WOT02745.1"/>
    <property type="molecule type" value="Genomic_DNA"/>
</dbReference>
<organism evidence="1 2">
    <name type="scientific">Corynebacterium pyruviciproducens</name>
    <dbReference type="NCBI Taxonomy" id="598660"/>
    <lineage>
        <taxon>Bacteria</taxon>
        <taxon>Bacillati</taxon>
        <taxon>Actinomycetota</taxon>
        <taxon>Actinomycetes</taxon>
        <taxon>Mycobacteriales</taxon>
        <taxon>Corynebacteriaceae</taxon>
        <taxon>Corynebacterium</taxon>
    </lineage>
</organism>
<dbReference type="Proteomes" id="UP000234560">
    <property type="component" value="Chromosome"/>
</dbReference>
<dbReference type="RefSeq" id="WP_101679481.1">
    <property type="nucleotide sequence ID" value="NZ_CP136958.1"/>
</dbReference>
<accession>A0AAF0YY88</accession>
<evidence type="ECO:0000313" key="1">
    <source>
        <dbReference type="EMBL" id="WOT02745.1"/>
    </source>
</evidence>
<name>A0AAF0YY88_9CORY</name>
<proteinExistence type="predicted"/>
<evidence type="ECO:0000313" key="2">
    <source>
        <dbReference type="Proteomes" id="UP000234560"/>
    </source>
</evidence>
<dbReference type="KEGG" id="cpyr:CYJ47_02935"/>
<protein>
    <submittedName>
        <fullName evidence="1">Uncharacterized protein</fullName>
    </submittedName>
</protein>
<reference evidence="1" key="2">
    <citation type="submission" date="2023-10" db="EMBL/GenBank/DDBJ databases">
        <authorList>
            <person name="Choi B."/>
        </authorList>
    </citation>
    <scope>NUCLEOTIDE SEQUENCE</scope>
    <source>
        <strain evidence="1">UMB0763</strain>
    </source>
</reference>
<dbReference type="AlphaFoldDB" id="A0AAF0YY88"/>
<gene>
    <name evidence="1" type="ORF">CYJ47_02935</name>
</gene>
<sequence>MNENCNELWESRYRNLEETLEQIILASKLSMEELSSKNELHGMRIRTARIVEIEGIQYVVCVADGENLEFGFEFVRSGSVVKNIKFQRSNTYPIPATLLKASSAEINIHVRSNLPELPNNIIHRKVRL</sequence>
<reference evidence="1" key="1">
    <citation type="submission" date="2017-12" db="EMBL/GenBank/DDBJ databases">
        <authorList>
            <person name="Thomas-White K."/>
            <person name="Wolfe A.J."/>
        </authorList>
    </citation>
    <scope>NUCLEOTIDE SEQUENCE</scope>
    <source>
        <strain evidence="1">UMB0763</strain>
    </source>
</reference>